<name>A0A7X5HXM7_9FIRM</name>
<dbReference type="EMBL" id="JAAEEH010000042">
    <property type="protein sequence ID" value="NDL68515.1"/>
    <property type="molecule type" value="Genomic_DNA"/>
</dbReference>
<dbReference type="Proteomes" id="UP000461585">
    <property type="component" value="Unassembled WGS sequence"/>
</dbReference>
<keyword evidence="2" id="KW-1185">Reference proteome</keyword>
<protein>
    <submittedName>
        <fullName evidence="1">Phage portal protein</fullName>
    </submittedName>
</protein>
<evidence type="ECO:0000313" key="2">
    <source>
        <dbReference type="Proteomes" id="UP000461585"/>
    </source>
</evidence>
<dbReference type="AlphaFoldDB" id="A0A7X5HXM7"/>
<dbReference type="RefSeq" id="WP_162371238.1">
    <property type="nucleotide sequence ID" value="NZ_JAAEEH010000042.1"/>
</dbReference>
<gene>
    <name evidence="1" type="ORF">GXN74_12285</name>
</gene>
<proteinExistence type="predicted"/>
<accession>A0A7X5HXM7</accession>
<dbReference type="InterPro" id="IPR006427">
    <property type="entry name" value="Portal_HK97"/>
</dbReference>
<dbReference type="NCBIfam" id="TIGR01537">
    <property type="entry name" value="portal_HK97"/>
    <property type="match status" value="1"/>
</dbReference>
<sequence>MGILTWIIDRLSNGQPIETSVDPSEFFNLAAELYIRDMAFQSAVNLIANSVSKCEFKTYLNSKEVKLQEYYLFNIEPNRNQNSSEFLQKMVHKLYENNEALIIEVSGQMLVADSFSKETYALYDYQFKNVTVDGFNFNRTFMMEDVLYLKLNNKDIRRLINGMYETYGKMVAYAQDKFQKSKGNKGTLEISGVAQGKANFQETFQKMMNERFTTFFKADNAVLPLFDGYKYNELDQRVSEGSRDIKAMVDDIYDFTARAFCIPQVLLRGEVANNQDVVNSFLTFCIDPLCDKIQEEINRKRSGYKGFVKGTFVKIDTKAIKHIDLLSVATSIDKLISSGAFCINDIRNLVGDEPIAEDWAYKHFITKNYSTVEEFLKEAGGGTNE</sequence>
<dbReference type="Pfam" id="PF04860">
    <property type="entry name" value="Phage_portal"/>
    <property type="match status" value="1"/>
</dbReference>
<reference evidence="1 2" key="1">
    <citation type="submission" date="2020-01" db="EMBL/GenBank/DDBJ databases">
        <title>Anaeroalcalibacter tamaniensis gen. nov., sp. nov., moderately halophilic strictly anaerobic fermenter bacterium from mud volcano of Taman peninsula.</title>
        <authorList>
            <person name="Frolova A."/>
            <person name="Merkel A.Y."/>
            <person name="Slobodkin A.I."/>
        </authorList>
    </citation>
    <scope>NUCLEOTIDE SEQUENCE [LARGE SCALE GENOMIC DNA]</scope>
    <source>
        <strain evidence="1 2">F-3ap</strain>
    </source>
</reference>
<organism evidence="1 2">
    <name type="scientific">Anaerotalea alkaliphila</name>
    <dbReference type="NCBI Taxonomy" id="2662126"/>
    <lineage>
        <taxon>Bacteria</taxon>
        <taxon>Bacillati</taxon>
        <taxon>Bacillota</taxon>
        <taxon>Clostridia</taxon>
        <taxon>Eubacteriales</taxon>
        <taxon>Anaerotalea</taxon>
    </lineage>
</organism>
<comment type="caution">
    <text evidence="1">The sequence shown here is derived from an EMBL/GenBank/DDBJ whole genome shotgun (WGS) entry which is preliminary data.</text>
</comment>
<evidence type="ECO:0000313" key="1">
    <source>
        <dbReference type="EMBL" id="NDL68515.1"/>
    </source>
</evidence>
<dbReference type="InterPro" id="IPR006944">
    <property type="entry name" value="Phage/GTA_portal"/>
</dbReference>